<keyword evidence="3" id="KW-1185">Reference proteome</keyword>
<dbReference type="Pfam" id="PF00462">
    <property type="entry name" value="Glutaredoxin"/>
    <property type="match status" value="1"/>
</dbReference>
<dbReference type="EMBL" id="PYGE01000012">
    <property type="protein sequence ID" value="PSL01809.1"/>
    <property type="molecule type" value="Genomic_DNA"/>
</dbReference>
<dbReference type="OrthoDB" id="8991911at2"/>
<dbReference type="Gene3D" id="3.40.30.10">
    <property type="entry name" value="Glutaredoxin"/>
    <property type="match status" value="1"/>
</dbReference>
<protein>
    <submittedName>
        <fullName evidence="2">Glutaredoxin</fullName>
    </submittedName>
</protein>
<dbReference type="AlphaFoldDB" id="A0A2P8DX56"/>
<comment type="caution">
    <text evidence="2">The sequence shown here is derived from an EMBL/GenBank/DDBJ whole genome shotgun (WGS) entry which is preliminary data.</text>
</comment>
<evidence type="ECO:0000313" key="3">
    <source>
        <dbReference type="Proteomes" id="UP000243528"/>
    </source>
</evidence>
<organism evidence="2 3">
    <name type="scientific">Haloactinopolyspora alba</name>
    <dbReference type="NCBI Taxonomy" id="648780"/>
    <lineage>
        <taxon>Bacteria</taxon>
        <taxon>Bacillati</taxon>
        <taxon>Actinomycetota</taxon>
        <taxon>Actinomycetes</taxon>
        <taxon>Jiangellales</taxon>
        <taxon>Jiangellaceae</taxon>
        <taxon>Haloactinopolyspora</taxon>
    </lineage>
</organism>
<proteinExistence type="predicted"/>
<sequence length="133" mass="14382">MVAGAALVVAAAGLLDGDGWSAVVIAAAMVVFAWTLSPAFFPRGVPFEQARDIASARGVPLILWRPGCTYCMRLRMALASGARRVMWVNIWDDDAARFVRSVNSGNETVPTVVVGGQAHTNPSPRWVRLQLFR</sequence>
<gene>
    <name evidence="2" type="ORF">CLV30_11248</name>
</gene>
<dbReference type="InterPro" id="IPR036249">
    <property type="entry name" value="Thioredoxin-like_sf"/>
</dbReference>
<evidence type="ECO:0000313" key="2">
    <source>
        <dbReference type="EMBL" id="PSL01809.1"/>
    </source>
</evidence>
<reference evidence="2 3" key="1">
    <citation type="submission" date="2018-03" db="EMBL/GenBank/DDBJ databases">
        <title>Genomic Encyclopedia of Archaeal and Bacterial Type Strains, Phase II (KMG-II): from individual species to whole genera.</title>
        <authorList>
            <person name="Goeker M."/>
        </authorList>
    </citation>
    <scope>NUCLEOTIDE SEQUENCE [LARGE SCALE GENOMIC DNA]</scope>
    <source>
        <strain evidence="2 3">DSM 45211</strain>
    </source>
</reference>
<evidence type="ECO:0000259" key="1">
    <source>
        <dbReference type="Pfam" id="PF00462"/>
    </source>
</evidence>
<feature type="domain" description="Glutaredoxin" evidence="1">
    <location>
        <begin position="63"/>
        <end position="117"/>
    </location>
</feature>
<dbReference type="RefSeq" id="WP_106538280.1">
    <property type="nucleotide sequence ID" value="NZ_PYGE01000012.1"/>
</dbReference>
<dbReference type="SUPFAM" id="SSF52833">
    <property type="entry name" value="Thioredoxin-like"/>
    <property type="match status" value="1"/>
</dbReference>
<dbReference type="Proteomes" id="UP000243528">
    <property type="component" value="Unassembled WGS sequence"/>
</dbReference>
<accession>A0A2P8DX56</accession>
<dbReference type="InterPro" id="IPR002109">
    <property type="entry name" value="Glutaredoxin"/>
</dbReference>
<name>A0A2P8DX56_9ACTN</name>